<dbReference type="KEGG" id="mrs:Murru_1191"/>
<proteinExistence type="predicted"/>
<organism evidence="4 5">
    <name type="scientific">Allomuricauda ruestringensis (strain DSM 13258 / CIP 107369 / LMG 19739 / B1)</name>
    <name type="common">Muricauda ruestringensis</name>
    <dbReference type="NCBI Taxonomy" id="886377"/>
    <lineage>
        <taxon>Bacteria</taxon>
        <taxon>Pseudomonadati</taxon>
        <taxon>Bacteroidota</taxon>
        <taxon>Flavobacteriia</taxon>
        <taxon>Flavobacteriales</taxon>
        <taxon>Flavobacteriaceae</taxon>
        <taxon>Flagellimonas</taxon>
    </lineage>
</organism>
<dbReference type="Gene3D" id="1.10.10.10">
    <property type="entry name" value="Winged helix-like DNA-binding domain superfamily/Winged helix DNA-binding domain"/>
    <property type="match status" value="1"/>
</dbReference>
<evidence type="ECO:0000313" key="5">
    <source>
        <dbReference type="Proteomes" id="UP000008908"/>
    </source>
</evidence>
<reference evidence="4 5" key="2">
    <citation type="journal article" date="2012" name="Stand. Genomic Sci.">
        <title>Complete genome sequence of the facultatively anaerobic, appendaged bacterium Muricauda ruestringensis type strain (B1(T)).</title>
        <authorList>
            <person name="Huntemann M."/>
            <person name="Teshima H."/>
            <person name="Lapidus A."/>
            <person name="Nolan M."/>
            <person name="Lucas S."/>
            <person name="Hammon N."/>
            <person name="Deshpande S."/>
            <person name="Cheng J.F."/>
            <person name="Tapia R."/>
            <person name="Goodwin L.A."/>
            <person name="Pitluck S."/>
            <person name="Liolios K."/>
            <person name="Pagani I."/>
            <person name="Ivanova N."/>
            <person name="Mavromatis K."/>
            <person name="Mikhailova N."/>
            <person name="Pati A."/>
            <person name="Chen A."/>
            <person name="Palaniappan K."/>
            <person name="Land M."/>
            <person name="Hauser L."/>
            <person name="Pan C."/>
            <person name="Brambilla E.M."/>
            <person name="Rohde M."/>
            <person name="Spring S."/>
            <person name="Goker M."/>
            <person name="Detter J.C."/>
            <person name="Bristow J."/>
            <person name="Eisen J.A."/>
            <person name="Markowitz V."/>
            <person name="Hugenholtz P."/>
            <person name="Kyrpides N.C."/>
            <person name="Klenk H.P."/>
            <person name="Woyke T."/>
        </authorList>
    </citation>
    <scope>NUCLEOTIDE SEQUENCE [LARGE SCALE GENOMIC DNA]</scope>
    <source>
        <strain evidence="5">DSM 13258 / LMG 19739 / B1</strain>
    </source>
</reference>
<dbReference type="InterPro" id="IPR036388">
    <property type="entry name" value="WH-like_DNA-bd_sf"/>
</dbReference>
<dbReference type="HOGENOM" id="CLU_120349_3_0_10"/>
<evidence type="ECO:0000256" key="1">
    <source>
        <dbReference type="ARBA" id="ARBA00023015"/>
    </source>
</evidence>
<dbReference type="OrthoDB" id="1807857at2"/>
<sequence>MEKSKEEIIETLGLHLEKEYNLPPLAARLYTILILTDEDGITFEDCLEKRGASKSSTSTSLNLLLNMGLVTYFTKPSDRRRYFTTAKKKTFFLSKLQENLSRMETEKNIITLVLGYHKKNSPKKYEEGQVRTQVYLDYVNDNEKILKKSIKKLESIIDE</sequence>
<dbReference type="EMBL" id="CP002999">
    <property type="protein sequence ID" value="AEM70235.1"/>
    <property type="molecule type" value="Genomic_DNA"/>
</dbReference>
<dbReference type="InterPro" id="IPR036390">
    <property type="entry name" value="WH_DNA-bd_sf"/>
</dbReference>
<keyword evidence="1" id="KW-0805">Transcription regulation</keyword>
<dbReference type="PANTHER" id="PTHR38465">
    <property type="entry name" value="HTH-TYPE TRANSCRIPTIONAL REGULATOR MJ1563-RELATED"/>
    <property type="match status" value="1"/>
</dbReference>
<dbReference type="RefSeq" id="WP_014032517.1">
    <property type="nucleotide sequence ID" value="NC_015945.1"/>
</dbReference>
<reference evidence="5" key="1">
    <citation type="submission" date="2011-08" db="EMBL/GenBank/DDBJ databases">
        <title>The complete genome of Muricauda ruestringensis DSM 13258.</title>
        <authorList>
            <person name="Lucas S."/>
            <person name="Han J."/>
            <person name="Lapidus A."/>
            <person name="Bruce D."/>
            <person name="Goodwin L."/>
            <person name="Pitluck S."/>
            <person name="Peters L."/>
            <person name="Kyrpides N."/>
            <person name="Mavromatis K."/>
            <person name="Ivanova N."/>
            <person name="Ovchinnikova G."/>
            <person name="Teshima H."/>
            <person name="Detter J.C."/>
            <person name="Tapia R."/>
            <person name="Han C."/>
            <person name="Land M."/>
            <person name="Hauser L."/>
            <person name="Markowitz V."/>
            <person name="Cheng J.-F."/>
            <person name="Hugenholtz P."/>
            <person name="Woyke T."/>
            <person name="Wu D."/>
            <person name="Spring S."/>
            <person name="Schroeder M."/>
            <person name="Brambilla E."/>
            <person name="Klenk H.-P."/>
            <person name="Eisen J.A."/>
        </authorList>
    </citation>
    <scope>NUCLEOTIDE SEQUENCE [LARGE SCALE GENOMIC DNA]</scope>
    <source>
        <strain evidence="5">DSM 13258 / LMG 19739 / B1</strain>
    </source>
</reference>
<dbReference type="GO" id="GO:0003677">
    <property type="term" value="F:DNA binding"/>
    <property type="evidence" value="ECO:0007669"/>
    <property type="project" value="UniProtKB-KW"/>
</dbReference>
<keyword evidence="3" id="KW-0804">Transcription</keyword>
<evidence type="ECO:0000256" key="3">
    <source>
        <dbReference type="ARBA" id="ARBA00023163"/>
    </source>
</evidence>
<keyword evidence="2" id="KW-0238">DNA-binding</keyword>
<name>G2PNB1_ALLRU</name>
<dbReference type="PANTHER" id="PTHR38465:SF1">
    <property type="entry name" value="HTH-TYPE TRANSCRIPTIONAL REGULATOR MJ1563-RELATED"/>
    <property type="match status" value="1"/>
</dbReference>
<dbReference type="AlphaFoldDB" id="G2PNB1"/>
<gene>
    <name evidence="4" type="ordered locus">Murru_1191</name>
</gene>
<dbReference type="InterPro" id="IPR052362">
    <property type="entry name" value="HTH-GbsR_regulator"/>
</dbReference>
<evidence type="ECO:0000313" key="4">
    <source>
        <dbReference type="EMBL" id="AEM70235.1"/>
    </source>
</evidence>
<evidence type="ECO:0000256" key="2">
    <source>
        <dbReference type="ARBA" id="ARBA00023125"/>
    </source>
</evidence>
<dbReference type="eggNOG" id="COG1510">
    <property type="taxonomic scope" value="Bacteria"/>
</dbReference>
<keyword evidence="5" id="KW-1185">Reference proteome</keyword>
<accession>G2PNB1</accession>
<dbReference type="SUPFAM" id="SSF46785">
    <property type="entry name" value="Winged helix' DNA-binding domain"/>
    <property type="match status" value="1"/>
</dbReference>
<dbReference type="STRING" id="886377.Murru_1191"/>
<protein>
    <submittedName>
        <fullName evidence="4">Transcriptional regulator</fullName>
    </submittedName>
</protein>
<dbReference type="Proteomes" id="UP000008908">
    <property type="component" value="Chromosome"/>
</dbReference>